<keyword evidence="3" id="KW-1185">Reference proteome</keyword>
<proteinExistence type="predicted"/>
<comment type="caution">
    <text evidence="2">The sequence shown here is derived from an EMBL/GenBank/DDBJ whole genome shotgun (WGS) entry which is preliminary data.</text>
</comment>
<dbReference type="Proteomes" id="UP000193144">
    <property type="component" value="Unassembled WGS sequence"/>
</dbReference>
<feature type="compositionally biased region" description="Polar residues" evidence="1">
    <location>
        <begin position="10"/>
        <end position="31"/>
    </location>
</feature>
<gene>
    <name evidence="2" type="ORF">BCR34DRAFT_587644</name>
</gene>
<feature type="region of interest" description="Disordered" evidence="1">
    <location>
        <begin position="1"/>
        <end position="42"/>
    </location>
</feature>
<evidence type="ECO:0000256" key="1">
    <source>
        <dbReference type="SAM" id="MobiDB-lite"/>
    </source>
</evidence>
<organism evidence="2 3">
    <name type="scientific">Clohesyomyces aquaticus</name>
    <dbReference type="NCBI Taxonomy" id="1231657"/>
    <lineage>
        <taxon>Eukaryota</taxon>
        <taxon>Fungi</taxon>
        <taxon>Dikarya</taxon>
        <taxon>Ascomycota</taxon>
        <taxon>Pezizomycotina</taxon>
        <taxon>Dothideomycetes</taxon>
        <taxon>Pleosporomycetidae</taxon>
        <taxon>Pleosporales</taxon>
        <taxon>Lindgomycetaceae</taxon>
        <taxon>Clohesyomyces</taxon>
    </lineage>
</organism>
<sequence>MKINLRLQASFPTQCPTTDNTDATAPQSAGSSHDEPLNEDPDAQNLSQAAQMFSPQRTISFSLDSPPPGFAPILASHGPRRASGVVLCALLVTRFLFPAFFRKQSTLIFSQLGIRIQIVSSYAIVSVVASPATPLHCHSNQSHRQAATFGPSRRTTPGHRLLVVGLQSARRFFCLQKLCH</sequence>
<evidence type="ECO:0000313" key="2">
    <source>
        <dbReference type="EMBL" id="ORY11805.1"/>
    </source>
</evidence>
<name>A0A1Y1ZPR3_9PLEO</name>
<protein>
    <submittedName>
        <fullName evidence="2">Uncharacterized protein</fullName>
    </submittedName>
</protein>
<dbReference type="EMBL" id="MCFA01000057">
    <property type="protein sequence ID" value="ORY11805.1"/>
    <property type="molecule type" value="Genomic_DNA"/>
</dbReference>
<accession>A0A1Y1ZPR3</accession>
<evidence type="ECO:0000313" key="3">
    <source>
        <dbReference type="Proteomes" id="UP000193144"/>
    </source>
</evidence>
<reference evidence="2 3" key="1">
    <citation type="submission" date="2016-07" db="EMBL/GenBank/DDBJ databases">
        <title>Pervasive Adenine N6-methylation of Active Genes in Fungi.</title>
        <authorList>
            <consortium name="DOE Joint Genome Institute"/>
            <person name="Mondo S.J."/>
            <person name="Dannebaum R.O."/>
            <person name="Kuo R.C."/>
            <person name="Labutti K."/>
            <person name="Haridas S."/>
            <person name="Kuo A."/>
            <person name="Salamov A."/>
            <person name="Ahrendt S.R."/>
            <person name="Lipzen A."/>
            <person name="Sullivan W."/>
            <person name="Andreopoulos W.B."/>
            <person name="Clum A."/>
            <person name="Lindquist E."/>
            <person name="Daum C."/>
            <person name="Ramamoorthy G.K."/>
            <person name="Gryganskyi A."/>
            <person name="Culley D."/>
            <person name="Magnuson J.K."/>
            <person name="James T.Y."/>
            <person name="O'Malley M.A."/>
            <person name="Stajich J.E."/>
            <person name="Spatafora J.W."/>
            <person name="Visel A."/>
            <person name="Grigoriev I.V."/>
        </authorList>
    </citation>
    <scope>NUCLEOTIDE SEQUENCE [LARGE SCALE GENOMIC DNA]</scope>
    <source>
        <strain evidence="2 3">CBS 115471</strain>
    </source>
</reference>
<dbReference type="AlphaFoldDB" id="A0A1Y1ZPR3"/>